<dbReference type="PANTHER" id="PTHR19229:SF154">
    <property type="entry name" value="ABC TRANSPORTER A FAMILY MEMBER 3-RELATED"/>
    <property type="match status" value="1"/>
</dbReference>
<evidence type="ECO:0000259" key="9">
    <source>
        <dbReference type="PROSITE" id="PS50893"/>
    </source>
</evidence>
<evidence type="ECO:0000256" key="3">
    <source>
        <dbReference type="ARBA" id="ARBA00022692"/>
    </source>
</evidence>
<evidence type="ECO:0000256" key="7">
    <source>
        <dbReference type="ARBA" id="ARBA00023136"/>
    </source>
</evidence>
<sequence>MEGSTHGPASFMTQANALLRKNITFQKRNLKTNLGLVAFPFFLCLLIFLIQTLINNELDKASNKCGCACVDRNGDGTCEEVCGIEYSSLDQVGTCPIPHPPEWPALLQVPRPEYRAVRTDDSFASADLPNESCRRTGSCPATIMFTGGNQSLGESLTANFFSGGFSPNTSDVLNAFANIPLGSDTYTELTNFIEPALLSSHPMYNVQPECTPNSTFYVPITIGSTTFRQGARFCNNLIVSSFSHFLTAYDFINTNEKNFNVSIWYNSTYQNATANSALGLLRVPRSLNMLSNAYLQFFRGSAVKVLLEFVKEMPKPGTKVTLDFSSILGALFFTWVVLQLFPVILTSLVYEKQRNLRIMMKMHGLGDGPYWMISYAYFLVLSLVYMTCFVVFGSLIGLKFFTLNSYSIQIVFYFIYINLQIALAFLLATMFSNVKTATVVGQICVFSSGLLGAFLLQPFVQDTSFPRGWTVVMELFPGFSLYRGLYEFAQYSRIGSSMGYDGMKWKDLSDKTNGMREVLIIMFVEWLLVLPVAYYFDQVVSSGSGVRKSPLFFLQKFQKKHMQSFQRRLSFQRQGSKVFVQMEKPDVSQEREKVEQLLLESNTSHAVICDNLKKVYPGRDGNPEKLAVRGLSLALPRGECFGMLGPNGAGKTSFISMMTGLTMPTSGTAYVQGLDIRTNMDKIYTNMGVCPQHDLLWEVLTGREHLLFYGRLKNLKGAALTQSRLLQAVKDSLKSVNLFNGGVGDKQAGKYSGGMKRRLSVAISLIGDPKVVYMDEPSTGLDPASRNNLWTVLKRAKKGRAIILTTHSMEEAEFLCDRLGIFVDGGFQCIGNPNELKGRYGGSYVFTMTTDANQEEEVGKLVRRFSPNANRIYHISGTQKFELPKQEVRIADVFQAVEKAKSMLTIYAWGLADTTLEDVFIKVARTAQSFNTLS</sequence>
<evidence type="ECO:0000256" key="5">
    <source>
        <dbReference type="ARBA" id="ARBA00022840"/>
    </source>
</evidence>
<dbReference type="PROSITE" id="PS00211">
    <property type="entry name" value="ABC_TRANSPORTER_1"/>
    <property type="match status" value="1"/>
</dbReference>
<organism evidence="10 11">
    <name type="scientific">Coptis chinensis</name>
    <dbReference type="NCBI Taxonomy" id="261450"/>
    <lineage>
        <taxon>Eukaryota</taxon>
        <taxon>Viridiplantae</taxon>
        <taxon>Streptophyta</taxon>
        <taxon>Embryophyta</taxon>
        <taxon>Tracheophyta</taxon>
        <taxon>Spermatophyta</taxon>
        <taxon>Magnoliopsida</taxon>
        <taxon>Ranunculales</taxon>
        <taxon>Ranunculaceae</taxon>
        <taxon>Coptidoideae</taxon>
        <taxon>Coptis</taxon>
    </lineage>
</organism>
<dbReference type="GO" id="GO:0016020">
    <property type="term" value="C:membrane"/>
    <property type="evidence" value="ECO:0007669"/>
    <property type="project" value="UniProtKB-SubCell"/>
</dbReference>
<proteinExistence type="inferred from homology"/>
<dbReference type="GO" id="GO:0005524">
    <property type="term" value="F:ATP binding"/>
    <property type="evidence" value="ECO:0007669"/>
    <property type="project" value="UniProtKB-KW"/>
</dbReference>
<keyword evidence="3 8" id="KW-0812">Transmembrane</keyword>
<dbReference type="InterPro" id="IPR003439">
    <property type="entry name" value="ABC_transporter-like_ATP-bd"/>
</dbReference>
<comment type="caution">
    <text evidence="10">The sequence shown here is derived from an EMBL/GenBank/DDBJ whole genome shotgun (WGS) entry which is preliminary data.</text>
</comment>
<dbReference type="InterPro" id="IPR017871">
    <property type="entry name" value="ABC_transporter-like_CS"/>
</dbReference>
<feature type="transmembrane region" description="Helical" evidence="8">
    <location>
        <begin position="327"/>
        <end position="350"/>
    </location>
</feature>
<evidence type="ECO:0000256" key="8">
    <source>
        <dbReference type="SAM" id="Phobius"/>
    </source>
</evidence>
<protein>
    <recommendedName>
        <fullName evidence="9">ABC transporter domain-containing protein</fullName>
    </recommendedName>
</protein>
<gene>
    <name evidence="10" type="ORF">IFM89_018446</name>
</gene>
<comment type="subcellular location">
    <subcellularLocation>
        <location evidence="1">Membrane</location>
        <topology evidence="1">Multi-pass membrane protein</topology>
    </subcellularLocation>
</comment>
<evidence type="ECO:0000256" key="1">
    <source>
        <dbReference type="ARBA" id="ARBA00004141"/>
    </source>
</evidence>
<feature type="transmembrane region" description="Helical" evidence="8">
    <location>
        <begin position="410"/>
        <end position="431"/>
    </location>
</feature>
<evidence type="ECO:0000256" key="4">
    <source>
        <dbReference type="ARBA" id="ARBA00022741"/>
    </source>
</evidence>
<evidence type="ECO:0000313" key="10">
    <source>
        <dbReference type="EMBL" id="KAF9605780.1"/>
    </source>
</evidence>
<feature type="transmembrane region" description="Helical" evidence="8">
    <location>
        <begin position="518"/>
        <end position="536"/>
    </location>
</feature>
<dbReference type="InterPro" id="IPR027417">
    <property type="entry name" value="P-loop_NTPase"/>
</dbReference>
<dbReference type="CDD" id="cd03263">
    <property type="entry name" value="ABC_subfamily_A"/>
    <property type="match status" value="1"/>
</dbReference>
<dbReference type="AlphaFoldDB" id="A0A835HRQ9"/>
<dbReference type="PANTHER" id="PTHR19229">
    <property type="entry name" value="ATP-BINDING CASSETTE TRANSPORTER SUBFAMILY A ABCA"/>
    <property type="match status" value="1"/>
</dbReference>
<keyword evidence="5" id="KW-0067">ATP-binding</keyword>
<dbReference type="Pfam" id="PF00005">
    <property type="entry name" value="ABC_tran"/>
    <property type="match status" value="1"/>
</dbReference>
<dbReference type="FunFam" id="3.40.50.300:FF:000633">
    <property type="entry name" value="ABC transporter A family member 7"/>
    <property type="match status" value="1"/>
</dbReference>
<comment type="similarity">
    <text evidence="2">Belongs to the ABC transporter superfamily. ABCA family. CPR flippase (TC 3.A.1.211) subfamily.</text>
</comment>
<feature type="transmembrane region" description="Helical" evidence="8">
    <location>
        <begin position="370"/>
        <end position="398"/>
    </location>
</feature>
<dbReference type="InterPro" id="IPR026082">
    <property type="entry name" value="ABCA"/>
</dbReference>
<feature type="transmembrane region" description="Helical" evidence="8">
    <location>
        <begin position="437"/>
        <end position="456"/>
    </location>
</feature>
<keyword evidence="7 8" id="KW-0472">Membrane</keyword>
<dbReference type="SUPFAM" id="SSF52540">
    <property type="entry name" value="P-loop containing nucleoside triphosphate hydrolases"/>
    <property type="match status" value="1"/>
</dbReference>
<keyword evidence="11" id="KW-1185">Reference proteome</keyword>
<dbReference type="Pfam" id="PF12698">
    <property type="entry name" value="ABC2_membrane_3"/>
    <property type="match status" value="1"/>
</dbReference>
<dbReference type="Proteomes" id="UP000631114">
    <property type="component" value="Unassembled WGS sequence"/>
</dbReference>
<keyword evidence="4" id="KW-0547">Nucleotide-binding</keyword>
<dbReference type="OrthoDB" id="8061355at2759"/>
<dbReference type="SMART" id="SM00382">
    <property type="entry name" value="AAA"/>
    <property type="match status" value="1"/>
</dbReference>
<dbReference type="GO" id="GO:0016887">
    <property type="term" value="F:ATP hydrolysis activity"/>
    <property type="evidence" value="ECO:0007669"/>
    <property type="project" value="InterPro"/>
</dbReference>
<dbReference type="GO" id="GO:0005319">
    <property type="term" value="F:lipid transporter activity"/>
    <property type="evidence" value="ECO:0007669"/>
    <property type="project" value="TreeGrafter"/>
</dbReference>
<evidence type="ECO:0000313" key="11">
    <source>
        <dbReference type="Proteomes" id="UP000631114"/>
    </source>
</evidence>
<dbReference type="EMBL" id="JADFTS010000005">
    <property type="protein sequence ID" value="KAF9605780.1"/>
    <property type="molecule type" value="Genomic_DNA"/>
</dbReference>
<feature type="domain" description="ABC transporter" evidence="9">
    <location>
        <begin position="607"/>
        <end position="849"/>
    </location>
</feature>
<accession>A0A835HRQ9</accession>
<feature type="transmembrane region" description="Helical" evidence="8">
    <location>
        <begin position="34"/>
        <end position="54"/>
    </location>
</feature>
<evidence type="ECO:0000256" key="2">
    <source>
        <dbReference type="ARBA" id="ARBA00008526"/>
    </source>
</evidence>
<dbReference type="InterPro" id="IPR003593">
    <property type="entry name" value="AAA+_ATPase"/>
</dbReference>
<dbReference type="GO" id="GO:0140359">
    <property type="term" value="F:ABC-type transporter activity"/>
    <property type="evidence" value="ECO:0007669"/>
    <property type="project" value="InterPro"/>
</dbReference>
<dbReference type="InterPro" id="IPR013525">
    <property type="entry name" value="ABC2_TM"/>
</dbReference>
<keyword evidence="6 8" id="KW-1133">Transmembrane helix</keyword>
<evidence type="ECO:0000256" key="6">
    <source>
        <dbReference type="ARBA" id="ARBA00022989"/>
    </source>
</evidence>
<dbReference type="PROSITE" id="PS50893">
    <property type="entry name" value="ABC_TRANSPORTER_2"/>
    <property type="match status" value="1"/>
</dbReference>
<reference evidence="10 11" key="1">
    <citation type="submission" date="2020-10" db="EMBL/GenBank/DDBJ databases">
        <title>The Coptis chinensis genome and diversification of protoberbering-type alkaloids.</title>
        <authorList>
            <person name="Wang B."/>
            <person name="Shu S."/>
            <person name="Song C."/>
            <person name="Liu Y."/>
        </authorList>
    </citation>
    <scope>NUCLEOTIDE SEQUENCE [LARGE SCALE GENOMIC DNA]</scope>
    <source>
        <strain evidence="10">HL-2020</strain>
        <tissue evidence="10">Leaf</tissue>
    </source>
</reference>
<dbReference type="Gene3D" id="3.40.50.300">
    <property type="entry name" value="P-loop containing nucleotide triphosphate hydrolases"/>
    <property type="match status" value="1"/>
</dbReference>
<name>A0A835HRQ9_9MAGN</name>
<dbReference type="Pfam" id="PF24526">
    <property type="entry name" value="ABCA12_C"/>
    <property type="match status" value="1"/>
</dbReference>